<dbReference type="Pfam" id="PF02518">
    <property type="entry name" value="HATPase_c"/>
    <property type="match status" value="1"/>
</dbReference>
<dbReference type="PANTHER" id="PTHR34220:SF11">
    <property type="entry name" value="SENSOR PROTEIN KINASE HPTS"/>
    <property type="match status" value="1"/>
</dbReference>
<dbReference type="GO" id="GO:0005524">
    <property type="term" value="F:ATP binding"/>
    <property type="evidence" value="ECO:0007669"/>
    <property type="project" value="UniProtKB-KW"/>
</dbReference>
<dbReference type="PROSITE" id="PS50885">
    <property type="entry name" value="HAMP"/>
    <property type="match status" value="1"/>
</dbReference>
<keyword evidence="10" id="KW-0902">Two-component regulatory system</keyword>
<keyword evidence="8" id="KW-0067">ATP-binding</keyword>
<evidence type="ECO:0000256" key="5">
    <source>
        <dbReference type="ARBA" id="ARBA00022692"/>
    </source>
</evidence>
<dbReference type="PATRIC" id="fig|1121305.3.peg.697"/>
<dbReference type="GO" id="GO:0005886">
    <property type="term" value="C:plasma membrane"/>
    <property type="evidence" value="ECO:0007669"/>
    <property type="project" value="UniProtKB-SubCell"/>
</dbReference>
<dbReference type="InterPro" id="IPR003594">
    <property type="entry name" value="HATPase_dom"/>
</dbReference>
<dbReference type="STRING" id="1121305.CLCOL_06880"/>
<evidence type="ECO:0000256" key="8">
    <source>
        <dbReference type="ARBA" id="ARBA00022840"/>
    </source>
</evidence>
<dbReference type="SUPFAM" id="SSF158472">
    <property type="entry name" value="HAMP domain-like"/>
    <property type="match status" value="1"/>
</dbReference>
<evidence type="ECO:0000256" key="2">
    <source>
        <dbReference type="ARBA" id="ARBA00022475"/>
    </source>
</evidence>
<proteinExistence type="predicted"/>
<keyword evidence="7 14" id="KW-0418">Kinase</keyword>
<keyword evidence="6" id="KW-0547">Nucleotide-binding</keyword>
<keyword evidence="15" id="KW-1185">Reference proteome</keyword>
<dbReference type="CDD" id="cd06225">
    <property type="entry name" value="HAMP"/>
    <property type="match status" value="1"/>
</dbReference>
<keyword evidence="4 14" id="KW-0808">Transferase</keyword>
<dbReference type="Gene3D" id="3.30.450.20">
    <property type="entry name" value="PAS domain"/>
    <property type="match status" value="1"/>
</dbReference>
<organism evidence="14 15">
    <name type="scientific">Clostridium colicanis DSM 13634</name>
    <dbReference type="NCBI Taxonomy" id="1121305"/>
    <lineage>
        <taxon>Bacteria</taxon>
        <taxon>Bacillati</taxon>
        <taxon>Bacillota</taxon>
        <taxon>Clostridia</taxon>
        <taxon>Eubacteriales</taxon>
        <taxon>Clostridiaceae</taxon>
        <taxon>Clostridium</taxon>
    </lineage>
</organism>
<reference evidence="14 15" key="1">
    <citation type="submission" date="2016-02" db="EMBL/GenBank/DDBJ databases">
        <title>Genome sequence of Clostridium colicanis DSM 13634.</title>
        <authorList>
            <person name="Poehlein A."/>
            <person name="Daniel R."/>
        </authorList>
    </citation>
    <scope>NUCLEOTIDE SEQUENCE [LARGE SCALE GENOMIC DNA]</scope>
    <source>
        <strain evidence="14 15">DSM 13634</strain>
    </source>
</reference>
<dbReference type="InterPro" id="IPR010559">
    <property type="entry name" value="Sig_transdc_His_kin_internal"/>
</dbReference>
<evidence type="ECO:0000313" key="15">
    <source>
        <dbReference type="Proteomes" id="UP000075374"/>
    </source>
</evidence>
<dbReference type="Pfam" id="PF00672">
    <property type="entry name" value="HAMP"/>
    <property type="match status" value="1"/>
</dbReference>
<comment type="caution">
    <text evidence="14">The sequence shown here is derived from an EMBL/GenBank/DDBJ whole genome shotgun (WGS) entry which is preliminary data.</text>
</comment>
<evidence type="ECO:0000256" key="1">
    <source>
        <dbReference type="ARBA" id="ARBA00004651"/>
    </source>
</evidence>
<evidence type="ECO:0000256" key="12">
    <source>
        <dbReference type="SAM" id="Phobius"/>
    </source>
</evidence>
<evidence type="ECO:0000256" key="6">
    <source>
        <dbReference type="ARBA" id="ARBA00022741"/>
    </source>
</evidence>
<dbReference type="Gene3D" id="6.10.340.10">
    <property type="match status" value="1"/>
</dbReference>
<feature type="domain" description="HAMP" evidence="13">
    <location>
        <begin position="319"/>
        <end position="371"/>
    </location>
</feature>
<dbReference type="CDD" id="cd18774">
    <property type="entry name" value="PDC2_HK_sensor"/>
    <property type="match status" value="1"/>
</dbReference>
<keyword evidence="5 12" id="KW-0812">Transmembrane</keyword>
<dbReference type="SMART" id="SM00387">
    <property type="entry name" value="HATPase_c"/>
    <property type="match status" value="1"/>
</dbReference>
<dbReference type="InterPro" id="IPR036890">
    <property type="entry name" value="HATPase_C_sf"/>
</dbReference>
<keyword evidence="2" id="KW-1003">Cell membrane</keyword>
<dbReference type="EC" id="2.7.13.3" evidence="14"/>
<keyword evidence="11 12" id="KW-0472">Membrane</keyword>
<dbReference type="GO" id="GO:0000155">
    <property type="term" value="F:phosphorelay sensor kinase activity"/>
    <property type="evidence" value="ECO:0007669"/>
    <property type="project" value="InterPro"/>
</dbReference>
<evidence type="ECO:0000256" key="10">
    <source>
        <dbReference type="ARBA" id="ARBA00023012"/>
    </source>
</evidence>
<protein>
    <submittedName>
        <fullName evidence="14">Sensor histidine kinase YehU</fullName>
        <ecNumber evidence="14">2.7.13.3</ecNumber>
    </submittedName>
</protein>
<keyword evidence="3" id="KW-0597">Phosphoprotein</keyword>
<dbReference type="Proteomes" id="UP000075374">
    <property type="component" value="Unassembled WGS sequence"/>
</dbReference>
<evidence type="ECO:0000313" key="14">
    <source>
        <dbReference type="EMBL" id="KYH29458.1"/>
    </source>
</evidence>
<feature type="transmembrane region" description="Helical" evidence="12">
    <location>
        <begin position="13"/>
        <end position="34"/>
    </location>
</feature>
<evidence type="ECO:0000256" key="3">
    <source>
        <dbReference type="ARBA" id="ARBA00022553"/>
    </source>
</evidence>
<dbReference type="SUPFAM" id="SSF55874">
    <property type="entry name" value="ATPase domain of HSP90 chaperone/DNA topoisomerase II/histidine kinase"/>
    <property type="match status" value="1"/>
</dbReference>
<dbReference type="Pfam" id="PF06580">
    <property type="entry name" value="His_kinase"/>
    <property type="match status" value="1"/>
</dbReference>
<name>A0A151APA3_9CLOT</name>
<dbReference type="EMBL" id="LTBB01000003">
    <property type="protein sequence ID" value="KYH29458.1"/>
    <property type="molecule type" value="Genomic_DNA"/>
</dbReference>
<evidence type="ECO:0000256" key="11">
    <source>
        <dbReference type="ARBA" id="ARBA00023136"/>
    </source>
</evidence>
<dbReference type="AlphaFoldDB" id="A0A151APA3"/>
<dbReference type="SMART" id="SM00304">
    <property type="entry name" value="HAMP"/>
    <property type="match status" value="1"/>
</dbReference>
<evidence type="ECO:0000256" key="4">
    <source>
        <dbReference type="ARBA" id="ARBA00022679"/>
    </source>
</evidence>
<comment type="subcellular location">
    <subcellularLocation>
        <location evidence="1">Cell membrane</location>
        <topology evidence="1">Multi-pass membrane protein</topology>
    </subcellularLocation>
</comment>
<sequence length="575" mass="65616">MRFLNKHSFKGKLFASFIVIGVVPLLLMALISYFNTVKLIKDKISSSIVQNLQIASSLIDSNMRDFTSIVSFISQNSEIQRILNKKEYKDYNDRFADVQSVYRITNILLATEKLDVPIYITGQGALSKFSTTDSFAPIYANINGEIFKSIDKVEDGKELIYIHRRVDGRDSKDVVMAIGKQIISAKNSEKLGYVVMDVYDEYFNDIFKSVNVYSGSNMYILNKDGTIITDKLYKNRTGFKFYEKYLDSILENKSGRFDCIIDGEKNILYFTTSNSGLKVIETVPAQIMYKDSIVIVRTFVFLAVWFSIIAILCSFLLSKSISDPVNNLSKLMHEVEKGNRDVSFDLVQEDEIGQLGKSFNNMIKEINRLIEEVYMKQYLLKEAEFKALKAQVNPHFLYNALESIKWMAKLGEKDNVVLMVTALGKFLRYSISNKGDIVTVREDIEQINNYLTIQKIRYGDKINVEIDIEENLYDKEIIKLLLQPLVENAIVHGLEPKRDKGNLYIKGYIQDDDLCFEIIDDGVGIGNSVIKGEGIGISNVNRRIKLHYGEDYGVVIENKQGFTIVKVSVPDSYKI</sequence>
<keyword evidence="9 12" id="KW-1133">Transmembrane helix</keyword>
<dbReference type="Gene3D" id="3.30.565.10">
    <property type="entry name" value="Histidine kinase-like ATPase, C-terminal domain"/>
    <property type="match status" value="1"/>
</dbReference>
<dbReference type="InterPro" id="IPR003660">
    <property type="entry name" value="HAMP_dom"/>
</dbReference>
<evidence type="ECO:0000256" key="7">
    <source>
        <dbReference type="ARBA" id="ARBA00022777"/>
    </source>
</evidence>
<dbReference type="PANTHER" id="PTHR34220">
    <property type="entry name" value="SENSOR HISTIDINE KINASE YPDA"/>
    <property type="match status" value="1"/>
</dbReference>
<evidence type="ECO:0000259" key="13">
    <source>
        <dbReference type="PROSITE" id="PS50885"/>
    </source>
</evidence>
<evidence type="ECO:0000256" key="9">
    <source>
        <dbReference type="ARBA" id="ARBA00022989"/>
    </source>
</evidence>
<dbReference type="InterPro" id="IPR050640">
    <property type="entry name" value="Bact_2-comp_sensor_kinase"/>
</dbReference>
<dbReference type="RefSeq" id="WP_061857614.1">
    <property type="nucleotide sequence ID" value="NZ_LTBB01000003.1"/>
</dbReference>
<gene>
    <name evidence="14" type="primary">yehU_1</name>
    <name evidence="14" type="ORF">CLCOL_06880</name>
</gene>
<feature type="transmembrane region" description="Helical" evidence="12">
    <location>
        <begin position="294"/>
        <end position="317"/>
    </location>
</feature>
<accession>A0A151APA3</accession>